<organism evidence="4 5">
    <name type="scientific">Kitasatospora phosalacinea</name>
    <dbReference type="NCBI Taxonomy" id="2065"/>
    <lineage>
        <taxon>Bacteria</taxon>
        <taxon>Bacillati</taxon>
        <taxon>Actinomycetota</taxon>
        <taxon>Actinomycetes</taxon>
        <taxon>Kitasatosporales</taxon>
        <taxon>Streptomycetaceae</taxon>
        <taxon>Kitasatospora</taxon>
    </lineage>
</organism>
<dbReference type="RefSeq" id="WP_380329813.1">
    <property type="nucleotide sequence ID" value="NZ_JBHYPW010000061.1"/>
</dbReference>
<feature type="region of interest" description="Disordered" evidence="2">
    <location>
        <begin position="107"/>
        <end position="131"/>
    </location>
</feature>
<sequence length="263" mass="28126">MPLRPIDLARAHGLSTQAVRNYEEAGVLPPAARSAHGYRQYGERHAAALRAFLALLPGHGHPAATAIMRAATAGDLPEALRLVDGSHALLAEDRRTLAAVRTALDHLPATDPPATAPPTDAPPTAAPPAAGTHIGPLAHRLGLRPATLREWERAGLVTPRRDARTGYRVYTPAQVRELLLAEQLRRGGHGLARTAEILDRLRTAGSPEAVRPTLAAWQDRLTARGRALLAGAAALHAYLDDHPERPDDHPNHPNHPGHPDHPA</sequence>
<feature type="region of interest" description="Disordered" evidence="2">
    <location>
        <begin position="240"/>
        <end position="263"/>
    </location>
</feature>
<evidence type="ECO:0000313" key="4">
    <source>
        <dbReference type="EMBL" id="MFE1355475.1"/>
    </source>
</evidence>
<comment type="caution">
    <text evidence="4">The sequence shown here is derived from an EMBL/GenBank/DDBJ whole genome shotgun (WGS) entry which is preliminary data.</text>
</comment>
<dbReference type="PANTHER" id="PTHR30204">
    <property type="entry name" value="REDOX-CYCLING DRUG-SENSING TRANSCRIPTIONAL ACTIVATOR SOXR"/>
    <property type="match status" value="1"/>
</dbReference>
<gene>
    <name evidence="4" type="ORF">ACFW6T_26150</name>
</gene>
<protein>
    <submittedName>
        <fullName evidence="4">MerR family transcriptional regulator</fullName>
    </submittedName>
</protein>
<dbReference type="PROSITE" id="PS50937">
    <property type="entry name" value="HTH_MERR_2"/>
    <property type="match status" value="2"/>
</dbReference>
<feature type="domain" description="HTH merR-type" evidence="3">
    <location>
        <begin position="134"/>
        <end position="200"/>
    </location>
</feature>
<evidence type="ECO:0000256" key="1">
    <source>
        <dbReference type="ARBA" id="ARBA00023125"/>
    </source>
</evidence>
<evidence type="ECO:0000256" key="2">
    <source>
        <dbReference type="SAM" id="MobiDB-lite"/>
    </source>
</evidence>
<dbReference type="Pfam" id="PF13411">
    <property type="entry name" value="MerR_1"/>
    <property type="match status" value="1"/>
</dbReference>
<dbReference type="Gene3D" id="1.10.1660.10">
    <property type="match status" value="2"/>
</dbReference>
<dbReference type="SUPFAM" id="SSF46955">
    <property type="entry name" value="Putative DNA-binding domain"/>
    <property type="match status" value="2"/>
</dbReference>
<keyword evidence="1" id="KW-0238">DNA-binding</keyword>
<dbReference type="InterPro" id="IPR047057">
    <property type="entry name" value="MerR_fam"/>
</dbReference>
<dbReference type="Proteomes" id="UP001599542">
    <property type="component" value="Unassembled WGS sequence"/>
</dbReference>
<proteinExistence type="predicted"/>
<dbReference type="InterPro" id="IPR009061">
    <property type="entry name" value="DNA-bd_dom_put_sf"/>
</dbReference>
<feature type="compositionally biased region" description="Pro residues" evidence="2">
    <location>
        <begin position="110"/>
        <end position="126"/>
    </location>
</feature>
<dbReference type="Pfam" id="PF00376">
    <property type="entry name" value="MerR"/>
    <property type="match status" value="1"/>
</dbReference>
<dbReference type="EMBL" id="JBHYPX010000061">
    <property type="protein sequence ID" value="MFE1355475.1"/>
    <property type="molecule type" value="Genomic_DNA"/>
</dbReference>
<reference evidence="4 5" key="1">
    <citation type="submission" date="2024-09" db="EMBL/GenBank/DDBJ databases">
        <title>The Natural Products Discovery Center: Release of the First 8490 Sequenced Strains for Exploring Actinobacteria Biosynthetic Diversity.</title>
        <authorList>
            <person name="Kalkreuter E."/>
            <person name="Kautsar S.A."/>
            <person name="Yang D."/>
            <person name="Bader C.D."/>
            <person name="Teijaro C.N."/>
            <person name="Fluegel L."/>
            <person name="Davis C.M."/>
            <person name="Simpson J.R."/>
            <person name="Lauterbach L."/>
            <person name="Steele A.D."/>
            <person name="Gui C."/>
            <person name="Meng S."/>
            <person name="Li G."/>
            <person name="Viehrig K."/>
            <person name="Ye F."/>
            <person name="Su P."/>
            <person name="Kiefer A.F."/>
            <person name="Nichols A."/>
            <person name="Cepeda A.J."/>
            <person name="Yan W."/>
            <person name="Fan B."/>
            <person name="Jiang Y."/>
            <person name="Adhikari A."/>
            <person name="Zheng C.-J."/>
            <person name="Schuster L."/>
            <person name="Cowan T.M."/>
            <person name="Smanski M.J."/>
            <person name="Chevrette M.G."/>
            <person name="De Carvalho L.P.S."/>
            <person name="Shen B."/>
        </authorList>
    </citation>
    <scope>NUCLEOTIDE SEQUENCE [LARGE SCALE GENOMIC DNA]</scope>
    <source>
        <strain evidence="4 5">NPDC058753</strain>
    </source>
</reference>
<feature type="domain" description="HTH merR-type" evidence="3">
    <location>
        <begin position="8"/>
        <end position="50"/>
    </location>
</feature>
<keyword evidence="5" id="KW-1185">Reference proteome</keyword>
<name>A0ABW6GRZ8_9ACTN</name>
<dbReference type="SMART" id="SM00422">
    <property type="entry name" value="HTH_MERR"/>
    <property type="match status" value="2"/>
</dbReference>
<evidence type="ECO:0000313" key="5">
    <source>
        <dbReference type="Proteomes" id="UP001599542"/>
    </source>
</evidence>
<evidence type="ECO:0000259" key="3">
    <source>
        <dbReference type="PROSITE" id="PS50937"/>
    </source>
</evidence>
<dbReference type="PANTHER" id="PTHR30204:SF93">
    <property type="entry name" value="HTH MERR-TYPE DOMAIN-CONTAINING PROTEIN"/>
    <property type="match status" value="1"/>
</dbReference>
<dbReference type="InterPro" id="IPR000551">
    <property type="entry name" value="MerR-type_HTH_dom"/>
</dbReference>
<accession>A0ABW6GRZ8</accession>